<dbReference type="Proteomes" id="UP000203902">
    <property type="component" value="Segment"/>
</dbReference>
<sequence>MNTLKDLQARVAALIEQQGEDSVCAAWIYTGEDVIRYDENCDAIRQPKELSDKVINGLDDYDYIYQVIDEAITQELDECV</sequence>
<dbReference type="EMBL" id="KU686212">
    <property type="protein sequence ID" value="AOV62025.1"/>
    <property type="molecule type" value="Genomic_DNA"/>
</dbReference>
<keyword evidence="2" id="KW-1185">Reference proteome</keyword>
<evidence type="ECO:0000313" key="1">
    <source>
        <dbReference type="EMBL" id="AOV62025.1"/>
    </source>
</evidence>
<organism evidence="1 2">
    <name type="scientific">Synechococcus phage S-CAM7</name>
    <dbReference type="NCBI Taxonomy" id="1883368"/>
    <lineage>
        <taxon>Viruses</taxon>
        <taxon>Duplodnaviria</taxon>
        <taxon>Heunggongvirae</taxon>
        <taxon>Uroviricota</taxon>
        <taxon>Caudoviricetes</taxon>
        <taxon>Pantevenvirales</taxon>
        <taxon>Kyanoviridae</taxon>
        <taxon>Mazuvirus</taxon>
        <taxon>Mazuvirus scam7</taxon>
    </lineage>
</organism>
<gene>
    <name evidence="1" type="ORF">C490910_101</name>
</gene>
<protein>
    <submittedName>
        <fullName evidence="1">Uncharacterized protein</fullName>
    </submittedName>
</protein>
<dbReference type="KEGG" id="vg:30308155"/>
<accession>A0A1D8KTN7</accession>
<evidence type="ECO:0000313" key="2">
    <source>
        <dbReference type="Proteomes" id="UP000203902"/>
    </source>
</evidence>
<proteinExistence type="predicted"/>
<dbReference type="GeneID" id="30308155"/>
<name>A0A1D8KTN7_9CAUD</name>
<reference evidence="1 2" key="1">
    <citation type="journal article" date="2016" name="Virology">
        <title>The genomic content and context of auxiliary metabolic genes in marine cyanomyoviruses.</title>
        <authorList>
            <person name="Crummett L.T."/>
            <person name="Puxty R.J."/>
            <person name="Weihe C."/>
            <person name="Marston M.F."/>
            <person name="Martiny J.B."/>
        </authorList>
    </citation>
    <scope>NUCLEOTIDE SEQUENCE [LARGE SCALE GENOMIC DNA]</scope>
    <source>
        <strain evidence="1">0910CC49</strain>
    </source>
</reference>
<dbReference type="OrthoDB" id="23012at10239"/>
<dbReference type="RefSeq" id="YP_009323034.1">
    <property type="nucleotide sequence ID" value="NC_031927.1"/>
</dbReference>